<keyword evidence="2" id="KW-1185">Reference proteome</keyword>
<dbReference type="Proteomes" id="UP000800035">
    <property type="component" value="Unassembled WGS sequence"/>
</dbReference>
<reference evidence="1" key="1">
    <citation type="journal article" date="2020" name="Stud. Mycol.">
        <title>101 Dothideomycetes genomes: a test case for predicting lifestyles and emergence of pathogens.</title>
        <authorList>
            <person name="Haridas S."/>
            <person name="Albert R."/>
            <person name="Binder M."/>
            <person name="Bloem J."/>
            <person name="Labutti K."/>
            <person name="Salamov A."/>
            <person name="Andreopoulos B."/>
            <person name="Baker S."/>
            <person name="Barry K."/>
            <person name="Bills G."/>
            <person name="Bluhm B."/>
            <person name="Cannon C."/>
            <person name="Castanera R."/>
            <person name="Culley D."/>
            <person name="Daum C."/>
            <person name="Ezra D."/>
            <person name="Gonzalez J."/>
            <person name="Henrissat B."/>
            <person name="Kuo A."/>
            <person name="Liang C."/>
            <person name="Lipzen A."/>
            <person name="Lutzoni F."/>
            <person name="Magnuson J."/>
            <person name="Mondo S."/>
            <person name="Nolan M."/>
            <person name="Ohm R."/>
            <person name="Pangilinan J."/>
            <person name="Park H.-J."/>
            <person name="Ramirez L."/>
            <person name="Alfaro M."/>
            <person name="Sun H."/>
            <person name="Tritt A."/>
            <person name="Yoshinaga Y."/>
            <person name="Zwiers L.-H."/>
            <person name="Turgeon B."/>
            <person name="Goodwin S."/>
            <person name="Spatafora J."/>
            <person name="Crous P."/>
            <person name="Grigoriev I."/>
        </authorList>
    </citation>
    <scope>NUCLEOTIDE SEQUENCE</scope>
    <source>
        <strain evidence="1">CBS 675.92</strain>
    </source>
</reference>
<accession>A0A6A5TIZ8</accession>
<dbReference type="EMBL" id="ML977011">
    <property type="protein sequence ID" value="KAF1952338.1"/>
    <property type="molecule type" value="Genomic_DNA"/>
</dbReference>
<organism evidence="1 2">
    <name type="scientific">Byssothecium circinans</name>
    <dbReference type="NCBI Taxonomy" id="147558"/>
    <lineage>
        <taxon>Eukaryota</taxon>
        <taxon>Fungi</taxon>
        <taxon>Dikarya</taxon>
        <taxon>Ascomycota</taxon>
        <taxon>Pezizomycotina</taxon>
        <taxon>Dothideomycetes</taxon>
        <taxon>Pleosporomycetidae</taxon>
        <taxon>Pleosporales</taxon>
        <taxon>Massarineae</taxon>
        <taxon>Massarinaceae</taxon>
        <taxon>Byssothecium</taxon>
    </lineage>
</organism>
<evidence type="ECO:0000313" key="1">
    <source>
        <dbReference type="EMBL" id="KAF1952338.1"/>
    </source>
</evidence>
<protein>
    <submittedName>
        <fullName evidence="1">Uncharacterized protein</fullName>
    </submittedName>
</protein>
<evidence type="ECO:0000313" key="2">
    <source>
        <dbReference type="Proteomes" id="UP000800035"/>
    </source>
</evidence>
<name>A0A6A5TIZ8_9PLEO</name>
<gene>
    <name evidence="1" type="ORF">CC80DRAFT_178920</name>
</gene>
<dbReference type="AlphaFoldDB" id="A0A6A5TIZ8"/>
<sequence>MEAVVRAEAMLPKSLLSTISSLSYRARHRTLVCTVYPQRQPIIQPHEVPRALTYGLRAGVLKHISEFRNILPTLRYDERLHLQPCLLAELHFPHTTYFQHSYAYWNFAVPCSVLQCHKEQYLDILAYGC</sequence>
<proteinExistence type="predicted"/>